<dbReference type="Pfam" id="PF00701">
    <property type="entry name" value="DHDPS"/>
    <property type="match status" value="1"/>
</dbReference>
<dbReference type="Gene3D" id="3.20.20.70">
    <property type="entry name" value="Aldolase class I"/>
    <property type="match status" value="1"/>
</dbReference>
<organism evidence="3">
    <name type="scientific">marine metagenome</name>
    <dbReference type="NCBI Taxonomy" id="408172"/>
    <lineage>
        <taxon>unclassified sequences</taxon>
        <taxon>metagenomes</taxon>
        <taxon>ecological metagenomes</taxon>
    </lineage>
</organism>
<proteinExistence type="predicted"/>
<dbReference type="GO" id="GO:0008747">
    <property type="term" value="F:N-acetylneuraminate lyase activity"/>
    <property type="evidence" value="ECO:0007669"/>
    <property type="project" value="TreeGrafter"/>
</dbReference>
<dbReference type="GO" id="GO:0005829">
    <property type="term" value="C:cytosol"/>
    <property type="evidence" value="ECO:0007669"/>
    <property type="project" value="TreeGrafter"/>
</dbReference>
<feature type="non-terminal residue" evidence="3">
    <location>
        <position position="1"/>
    </location>
</feature>
<dbReference type="InterPro" id="IPR020625">
    <property type="entry name" value="Schiff_base-form_aldolases_AS"/>
</dbReference>
<dbReference type="PROSITE" id="PS00666">
    <property type="entry name" value="DHDPS_2"/>
    <property type="match status" value="1"/>
</dbReference>
<gene>
    <name evidence="3" type="ORF">METZ01_LOCUS125035</name>
</gene>
<evidence type="ECO:0000313" key="3">
    <source>
        <dbReference type="EMBL" id="SVA72181.1"/>
    </source>
</evidence>
<dbReference type="PANTHER" id="PTHR42849">
    <property type="entry name" value="N-ACETYLNEURAMINATE LYASE"/>
    <property type="match status" value="1"/>
</dbReference>
<dbReference type="PRINTS" id="PR00146">
    <property type="entry name" value="DHPICSNTHASE"/>
</dbReference>
<evidence type="ECO:0000256" key="2">
    <source>
        <dbReference type="ARBA" id="ARBA00023270"/>
    </source>
</evidence>
<evidence type="ECO:0008006" key="4">
    <source>
        <dbReference type="Google" id="ProtNLM"/>
    </source>
</evidence>
<dbReference type="SUPFAM" id="SSF51569">
    <property type="entry name" value="Aldolase"/>
    <property type="match status" value="1"/>
</dbReference>
<keyword evidence="1" id="KW-0456">Lyase</keyword>
<name>A0A381Y6C7_9ZZZZ</name>
<dbReference type="SMART" id="SM01130">
    <property type="entry name" value="DHDPS"/>
    <property type="match status" value="1"/>
</dbReference>
<protein>
    <recommendedName>
        <fullName evidence="4">Dihydrodipicolinate synthase family protein</fullName>
    </recommendedName>
</protein>
<keyword evidence="2" id="KW-0704">Schiff base</keyword>
<evidence type="ECO:0000256" key="1">
    <source>
        <dbReference type="ARBA" id="ARBA00023239"/>
    </source>
</evidence>
<accession>A0A381Y6C7</accession>
<dbReference type="AlphaFoldDB" id="A0A381Y6C7"/>
<dbReference type="PANTHER" id="PTHR42849:SF1">
    <property type="entry name" value="N-ACETYLNEURAMINATE LYASE"/>
    <property type="match status" value="1"/>
</dbReference>
<sequence length="273" mass="30366">MDNQQFRGIIPPMVTPLKEWDTLDQDGMVRLIDHILSGGVHGLFLLGTTGEAPSLSHRLRKEIVQRALDQIKERIPVLVGITDTSFDESINLAEYAAEKGASAVVLAPPYYFPAGQLELLEYLEHLVPRLPLPLFLYNMPTHTKLFFEPETVKAASEIPGVIGLKDSSANMVYFHQLQQIFKDQNDFRLFIGPEELLGETLVLGGHGGVCGGGNLIPELYVELYEKSIEGDFKKMGILHERIMQISTTIYSVGKYKSSYLKGLKCSLALMGIC</sequence>
<dbReference type="PIRSF" id="PIRSF001365">
    <property type="entry name" value="DHDPS"/>
    <property type="match status" value="1"/>
</dbReference>
<dbReference type="InterPro" id="IPR002220">
    <property type="entry name" value="DapA-like"/>
</dbReference>
<dbReference type="EMBL" id="UINC01017417">
    <property type="protein sequence ID" value="SVA72181.1"/>
    <property type="molecule type" value="Genomic_DNA"/>
</dbReference>
<dbReference type="InterPro" id="IPR013785">
    <property type="entry name" value="Aldolase_TIM"/>
</dbReference>
<feature type="non-terminal residue" evidence="3">
    <location>
        <position position="273"/>
    </location>
</feature>
<dbReference type="GO" id="GO:0019262">
    <property type="term" value="P:N-acetylneuraminate catabolic process"/>
    <property type="evidence" value="ECO:0007669"/>
    <property type="project" value="TreeGrafter"/>
</dbReference>
<dbReference type="CDD" id="cd00408">
    <property type="entry name" value="DHDPS-like"/>
    <property type="match status" value="1"/>
</dbReference>
<reference evidence="3" key="1">
    <citation type="submission" date="2018-05" db="EMBL/GenBank/DDBJ databases">
        <authorList>
            <person name="Lanie J.A."/>
            <person name="Ng W.-L."/>
            <person name="Kazmierczak K.M."/>
            <person name="Andrzejewski T.M."/>
            <person name="Davidsen T.M."/>
            <person name="Wayne K.J."/>
            <person name="Tettelin H."/>
            <person name="Glass J.I."/>
            <person name="Rusch D."/>
            <person name="Podicherti R."/>
            <person name="Tsui H.-C.T."/>
            <person name="Winkler M.E."/>
        </authorList>
    </citation>
    <scope>NUCLEOTIDE SEQUENCE</scope>
</reference>